<dbReference type="Proteomes" id="UP000593565">
    <property type="component" value="Unassembled WGS sequence"/>
</dbReference>
<organism evidence="3 4">
    <name type="scientific">Ameiurus melas</name>
    <name type="common">Black bullhead</name>
    <name type="synonym">Silurus melas</name>
    <dbReference type="NCBI Taxonomy" id="219545"/>
    <lineage>
        <taxon>Eukaryota</taxon>
        <taxon>Metazoa</taxon>
        <taxon>Chordata</taxon>
        <taxon>Craniata</taxon>
        <taxon>Vertebrata</taxon>
        <taxon>Euteleostomi</taxon>
        <taxon>Actinopterygii</taxon>
        <taxon>Neopterygii</taxon>
        <taxon>Teleostei</taxon>
        <taxon>Ostariophysi</taxon>
        <taxon>Siluriformes</taxon>
        <taxon>Ictaluridae</taxon>
        <taxon>Ameiurus</taxon>
    </lineage>
</organism>
<feature type="chain" id="PRO_5029646214" evidence="2">
    <location>
        <begin position="23"/>
        <end position="151"/>
    </location>
</feature>
<proteinExistence type="predicted"/>
<feature type="compositionally biased region" description="Basic residues" evidence="1">
    <location>
        <begin position="83"/>
        <end position="93"/>
    </location>
</feature>
<feature type="region of interest" description="Disordered" evidence="1">
    <location>
        <begin position="81"/>
        <end position="101"/>
    </location>
</feature>
<feature type="signal peptide" evidence="2">
    <location>
        <begin position="1"/>
        <end position="22"/>
    </location>
</feature>
<evidence type="ECO:0000313" key="3">
    <source>
        <dbReference type="EMBL" id="KAF4083558.1"/>
    </source>
</evidence>
<name>A0A7J6APV2_AMEME</name>
<accession>A0A7J6APV2</accession>
<sequence>MNALALFFGCCALLCVHSVSQALGLEPKPRRTSSAARSGAKVSRIRAAAPVEAMPPQRMAHAPSGLAARTTGAKAILAAHQRASAKRSVKGKGKAVERERPRQPVVTPHDYMLSLYWSLSTGQINRSAMHEAGMANTITSFVDKGQGIGYY</sequence>
<dbReference type="EMBL" id="JAAGNN010000011">
    <property type="protein sequence ID" value="KAF4083558.1"/>
    <property type="molecule type" value="Genomic_DNA"/>
</dbReference>
<keyword evidence="4" id="KW-1185">Reference proteome</keyword>
<evidence type="ECO:0000256" key="2">
    <source>
        <dbReference type="SAM" id="SignalP"/>
    </source>
</evidence>
<gene>
    <name evidence="3" type="ORF">AMELA_G00143570</name>
</gene>
<comment type="caution">
    <text evidence="3">The sequence shown here is derived from an EMBL/GenBank/DDBJ whole genome shotgun (WGS) entry which is preliminary data.</text>
</comment>
<keyword evidence="2" id="KW-0732">Signal</keyword>
<evidence type="ECO:0000313" key="4">
    <source>
        <dbReference type="Proteomes" id="UP000593565"/>
    </source>
</evidence>
<dbReference type="AlphaFoldDB" id="A0A7J6APV2"/>
<protein>
    <submittedName>
        <fullName evidence="3">Uncharacterized protein</fullName>
    </submittedName>
</protein>
<reference evidence="3 4" key="1">
    <citation type="submission" date="2020-02" db="EMBL/GenBank/DDBJ databases">
        <title>A chromosome-scale genome assembly of the black bullhead catfish (Ameiurus melas).</title>
        <authorList>
            <person name="Wen M."/>
            <person name="Zham M."/>
            <person name="Cabau C."/>
            <person name="Klopp C."/>
            <person name="Donnadieu C."/>
            <person name="Roques C."/>
            <person name="Bouchez O."/>
            <person name="Lampietro C."/>
            <person name="Jouanno E."/>
            <person name="Herpin A."/>
            <person name="Louis A."/>
            <person name="Berthelot C."/>
            <person name="Parey E."/>
            <person name="Roest-Crollius H."/>
            <person name="Braasch I."/>
            <person name="Postlethwait J."/>
            <person name="Robinson-Rechavi M."/>
            <person name="Echchiki A."/>
            <person name="Begum T."/>
            <person name="Montfort J."/>
            <person name="Schartl M."/>
            <person name="Bobe J."/>
            <person name="Guiguen Y."/>
        </authorList>
    </citation>
    <scope>NUCLEOTIDE SEQUENCE [LARGE SCALE GENOMIC DNA]</scope>
    <source>
        <strain evidence="3">M_S1</strain>
        <tissue evidence="3">Blood</tissue>
    </source>
</reference>
<evidence type="ECO:0000256" key="1">
    <source>
        <dbReference type="SAM" id="MobiDB-lite"/>
    </source>
</evidence>